<feature type="compositionally biased region" description="Basic and acidic residues" evidence="1">
    <location>
        <begin position="87"/>
        <end position="98"/>
    </location>
</feature>
<gene>
    <name evidence="2" type="ORF">ERUC_LOCUS9499</name>
</gene>
<dbReference type="Proteomes" id="UP001642260">
    <property type="component" value="Unassembled WGS sequence"/>
</dbReference>
<evidence type="ECO:0000256" key="1">
    <source>
        <dbReference type="SAM" id="MobiDB-lite"/>
    </source>
</evidence>
<evidence type="ECO:0000313" key="3">
    <source>
        <dbReference type="Proteomes" id="UP001642260"/>
    </source>
</evidence>
<keyword evidence="3" id="KW-1185">Reference proteome</keyword>
<name>A0ABC8JEF1_ERUVS</name>
<protein>
    <submittedName>
        <fullName evidence="2">Uncharacterized protein</fullName>
    </submittedName>
</protein>
<evidence type="ECO:0000313" key="2">
    <source>
        <dbReference type="EMBL" id="CAH8322011.1"/>
    </source>
</evidence>
<proteinExistence type="predicted"/>
<accession>A0ABC8JEF1</accession>
<reference evidence="2 3" key="1">
    <citation type="submission" date="2022-03" db="EMBL/GenBank/DDBJ databases">
        <authorList>
            <person name="Macdonald S."/>
            <person name="Ahmed S."/>
            <person name="Newling K."/>
        </authorList>
    </citation>
    <scope>NUCLEOTIDE SEQUENCE [LARGE SCALE GENOMIC DNA]</scope>
</reference>
<comment type="caution">
    <text evidence="2">The sequence shown here is derived from an EMBL/GenBank/DDBJ whole genome shotgun (WGS) entry which is preliminary data.</text>
</comment>
<dbReference type="AlphaFoldDB" id="A0ABC8JEF1"/>
<feature type="non-terminal residue" evidence="2">
    <location>
        <position position="1"/>
    </location>
</feature>
<feature type="region of interest" description="Disordered" evidence="1">
    <location>
        <begin position="31"/>
        <end position="104"/>
    </location>
</feature>
<sequence length="104" mass="11789">FCRKNEVGAGETLILELIAKRELKFFSKTEPTGFLSESLNEKEPNLDEEVLNSQRLSKQGFADAEEEREPSGHPSPQLVLQPTPSPHAREMNHFDKDVVLTNNR</sequence>
<dbReference type="EMBL" id="CAKOAT010097043">
    <property type="protein sequence ID" value="CAH8322011.1"/>
    <property type="molecule type" value="Genomic_DNA"/>
</dbReference>
<organism evidence="2 3">
    <name type="scientific">Eruca vesicaria subsp. sativa</name>
    <name type="common">Garden rocket</name>
    <name type="synonym">Eruca sativa</name>
    <dbReference type="NCBI Taxonomy" id="29727"/>
    <lineage>
        <taxon>Eukaryota</taxon>
        <taxon>Viridiplantae</taxon>
        <taxon>Streptophyta</taxon>
        <taxon>Embryophyta</taxon>
        <taxon>Tracheophyta</taxon>
        <taxon>Spermatophyta</taxon>
        <taxon>Magnoliopsida</taxon>
        <taxon>eudicotyledons</taxon>
        <taxon>Gunneridae</taxon>
        <taxon>Pentapetalae</taxon>
        <taxon>rosids</taxon>
        <taxon>malvids</taxon>
        <taxon>Brassicales</taxon>
        <taxon>Brassicaceae</taxon>
        <taxon>Brassiceae</taxon>
        <taxon>Eruca</taxon>
    </lineage>
</organism>